<name>A0A0A1U4I3_ENTIV</name>
<dbReference type="OMA" id="IPLMEIC"/>
<dbReference type="Pfam" id="PF02207">
    <property type="entry name" value="zf-UBR"/>
    <property type="match status" value="1"/>
</dbReference>
<evidence type="ECO:0000259" key="5">
    <source>
        <dbReference type="PROSITE" id="PS51157"/>
    </source>
</evidence>
<protein>
    <recommendedName>
        <fullName evidence="5">UBR-type domain-containing protein</fullName>
    </recommendedName>
</protein>
<keyword evidence="1" id="KW-0479">Metal-binding</keyword>
<sequence>MEDLDRIDPLQLSSALNTLLRSITVDGKNLNESLSVFPYYSILTNLIGRLKRGPTRRQCYNRLTTAYRCPQCYGPNVTLCQDCFDKSEHVGHNYKTFNDPRGYCDCGIFRFEGDVMCKHHNGRIKYDPTLIQKVFGTYEDKAKLVVTTVFETLQSAMQTLSNSMFWDTLNEVFIELSKLFQYETLYELFAVVSAECNFHLNGDLKSPGVPFVEVLFDFMNNVTQHEKDIINVIGNTWFVPLASHPANYKNYHYFVLGAYQTKTRFYATTLFIIPKKNCSKISVTSHKQFLTLLLMTLDCFQLFFDPTIIEQKFTNKIFTTQASKAVELFRRLLECLQYFSIEDVEFLETLLFVIYSTFVSEQRVEYVMFSEMAMIYKNTFQMLLLCSDDFLRKITKLLGSSNVHNEEFIAQFCNFFFERGRFMVVMDLMDKKNGNGILVPCYEYPEFTFARGSVTVQTHLDFLEIRQQQMNDISRYFSQMSFLSLVSEVEKSKENLIEFLRKRYDGISNAKIVQLIVWITNFSQEKLNGCLSQMKFYNQLETLNRKKLSLVALLNAFVIYKTANPFVPFAPSSVNVLYLVLCQLFGRTLGVWDSKNGENKIIESVELSEIMADCVNEQPLFVIHILWQRVLQKVVLKDDDFALIIFAQIHSFLQKYPTFYKSIYKLAIMYDQVTPGAQAMFVDSK</sequence>
<dbReference type="EMBL" id="KB206670">
    <property type="protein sequence ID" value="ELP89172.1"/>
    <property type="molecule type" value="Genomic_DNA"/>
</dbReference>
<accession>A0A0A1U4I3</accession>
<dbReference type="VEuPathDB" id="AmoebaDB:EIN_485640"/>
<keyword evidence="7" id="KW-1185">Reference proteome</keyword>
<reference evidence="6 7" key="1">
    <citation type="submission" date="2012-10" db="EMBL/GenBank/DDBJ databases">
        <authorList>
            <person name="Zafar N."/>
            <person name="Inman J."/>
            <person name="Hall N."/>
            <person name="Lorenzi H."/>
            <person name="Caler E."/>
        </authorList>
    </citation>
    <scope>NUCLEOTIDE SEQUENCE [LARGE SCALE GENOMIC DNA]</scope>
    <source>
        <strain evidence="6 7">IP1</strain>
    </source>
</reference>
<evidence type="ECO:0000313" key="7">
    <source>
        <dbReference type="Proteomes" id="UP000014680"/>
    </source>
</evidence>
<dbReference type="GeneID" id="14888272"/>
<dbReference type="GO" id="GO:0008270">
    <property type="term" value="F:zinc ion binding"/>
    <property type="evidence" value="ECO:0007669"/>
    <property type="project" value="UniProtKB-KW"/>
</dbReference>
<dbReference type="Gene3D" id="2.10.110.30">
    <property type="match status" value="1"/>
</dbReference>
<evidence type="ECO:0000313" key="6">
    <source>
        <dbReference type="EMBL" id="ELP89172.1"/>
    </source>
</evidence>
<dbReference type="KEGG" id="eiv:EIN_485640"/>
<evidence type="ECO:0000256" key="3">
    <source>
        <dbReference type="ARBA" id="ARBA00022833"/>
    </source>
</evidence>
<gene>
    <name evidence="6" type="ORF">EIN_485640</name>
</gene>
<evidence type="ECO:0000256" key="1">
    <source>
        <dbReference type="ARBA" id="ARBA00022723"/>
    </source>
</evidence>
<dbReference type="Proteomes" id="UP000014680">
    <property type="component" value="Unassembled WGS sequence"/>
</dbReference>
<proteinExistence type="predicted"/>
<dbReference type="RefSeq" id="XP_004255943.1">
    <property type="nucleotide sequence ID" value="XM_004255895.1"/>
</dbReference>
<keyword evidence="3" id="KW-0862">Zinc</keyword>
<dbReference type="SMART" id="SM00396">
    <property type="entry name" value="ZnF_UBR1"/>
    <property type="match status" value="1"/>
</dbReference>
<organism evidence="6 7">
    <name type="scientific">Entamoeba invadens IP1</name>
    <dbReference type="NCBI Taxonomy" id="370355"/>
    <lineage>
        <taxon>Eukaryota</taxon>
        <taxon>Amoebozoa</taxon>
        <taxon>Evosea</taxon>
        <taxon>Archamoebae</taxon>
        <taxon>Mastigamoebida</taxon>
        <taxon>Entamoebidae</taxon>
        <taxon>Entamoeba</taxon>
    </lineage>
</organism>
<dbReference type="InterPro" id="IPR003126">
    <property type="entry name" value="Znf_UBR"/>
</dbReference>
<dbReference type="PROSITE" id="PS51157">
    <property type="entry name" value="ZF_UBR"/>
    <property type="match status" value="1"/>
</dbReference>
<feature type="zinc finger region" description="UBR-type" evidence="4">
    <location>
        <begin position="57"/>
        <end position="122"/>
    </location>
</feature>
<keyword evidence="2" id="KW-0863">Zinc-finger</keyword>
<evidence type="ECO:0000256" key="2">
    <source>
        <dbReference type="ARBA" id="ARBA00022771"/>
    </source>
</evidence>
<dbReference type="CDD" id="cd19670">
    <property type="entry name" value="UBR-box_UBR1_2_3"/>
    <property type="match status" value="1"/>
</dbReference>
<feature type="domain" description="UBR-type" evidence="5">
    <location>
        <begin position="57"/>
        <end position="122"/>
    </location>
</feature>
<dbReference type="OrthoDB" id="26387at2759"/>
<dbReference type="AlphaFoldDB" id="A0A0A1U4I3"/>
<evidence type="ECO:0000256" key="4">
    <source>
        <dbReference type="PROSITE-ProRule" id="PRU00508"/>
    </source>
</evidence>